<accession>A0ABX8JPJ4</accession>
<dbReference type="Proteomes" id="UP000683497">
    <property type="component" value="Chromosome"/>
</dbReference>
<dbReference type="RefSeq" id="WP_207293398.1">
    <property type="nucleotide sequence ID" value="NZ_CP071383.1"/>
</dbReference>
<dbReference type="EMBL" id="CP076838">
    <property type="protein sequence ID" value="QWW78236.1"/>
    <property type="molecule type" value="Genomic_DNA"/>
</dbReference>
<organism evidence="1 2">
    <name type="scientific">Leclercia pneumoniae</name>
    <dbReference type="NCBI Taxonomy" id="2815358"/>
    <lineage>
        <taxon>Bacteria</taxon>
        <taxon>Pseudomonadati</taxon>
        <taxon>Pseudomonadota</taxon>
        <taxon>Gammaproteobacteria</taxon>
        <taxon>Enterobacterales</taxon>
        <taxon>Enterobacteriaceae</taxon>
        <taxon>Leclercia</taxon>
    </lineage>
</organism>
<proteinExistence type="predicted"/>
<keyword evidence="2" id="KW-1185">Reference proteome</keyword>
<evidence type="ECO:0000313" key="1">
    <source>
        <dbReference type="EMBL" id="QWW78236.1"/>
    </source>
</evidence>
<evidence type="ECO:0000313" key="2">
    <source>
        <dbReference type="Proteomes" id="UP000683497"/>
    </source>
</evidence>
<protein>
    <submittedName>
        <fullName evidence="1">Uncharacterized protein</fullName>
    </submittedName>
</protein>
<reference evidence="1 2" key="1">
    <citation type="submission" date="2021-06" db="EMBL/GenBank/DDBJ databases">
        <title>Leclercia pneumoniae sp. nov.</title>
        <authorList>
            <person name="Hoenemann M."/>
            <person name="Viehweger A."/>
            <person name="Dietze N."/>
        </authorList>
    </citation>
    <scope>NUCLEOTIDE SEQUENCE [LARGE SCALE GENOMIC DNA]</scope>
    <source>
        <strain evidence="2">49125</strain>
    </source>
</reference>
<gene>
    <name evidence="1" type="ORF">KQ929_13275</name>
</gene>
<sequence length="73" mass="8100">MQSDKEEYLKQALLVVLSLNEDSGLSLDGVVNDVRREMSKGGKYNHYCPDGAEEVCGIVKKSVEEVKAKGQKR</sequence>
<name>A0ABX8JPJ4_9ENTR</name>